<dbReference type="SUPFAM" id="SSF56235">
    <property type="entry name" value="N-terminal nucleophile aminohydrolases (Ntn hydrolases)"/>
    <property type="match status" value="1"/>
</dbReference>
<dbReference type="InterPro" id="IPR043147">
    <property type="entry name" value="Penicillin_amidase_A-knob"/>
</dbReference>
<evidence type="ECO:0000313" key="10">
    <source>
        <dbReference type="Proteomes" id="UP000028712"/>
    </source>
</evidence>
<evidence type="ECO:0000256" key="5">
    <source>
        <dbReference type="PIRSR" id="PIRSR001227-1"/>
    </source>
</evidence>
<dbReference type="Gene3D" id="3.60.20.10">
    <property type="entry name" value="Glutamine Phosphoribosylpyrophosphate, subunit 1, domain 1"/>
    <property type="match status" value="1"/>
</dbReference>
<keyword evidence="2 7" id="KW-0732">Signal</keyword>
<dbReference type="Pfam" id="PF01804">
    <property type="entry name" value="Penicil_amidase"/>
    <property type="match status" value="1"/>
</dbReference>
<dbReference type="RefSeq" id="WP_035619878.1">
    <property type="nucleotide sequence ID" value="NZ_JBEWQG010000005.1"/>
</dbReference>
<keyword evidence="11" id="KW-1185">Reference proteome</keyword>
<dbReference type="InterPro" id="IPR002692">
    <property type="entry name" value="S45"/>
</dbReference>
<dbReference type="MEROPS" id="S45.002"/>
<dbReference type="GO" id="GO:0016811">
    <property type="term" value="F:hydrolase activity, acting on carbon-nitrogen (but not peptide) bonds, in linear amides"/>
    <property type="evidence" value="ECO:0007669"/>
    <property type="project" value="InterPro"/>
</dbReference>
<dbReference type="Gene3D" id="1.10.439.10">
    <property type="entry name" value="Penicillin Amidohydrolase, domain 1"/>
    <property type="match status" value="1"/>
</dbReference>
<evidence type="ECO:0000256" key="7">
    <source>
        <dbReference type="SAM" id="SignalP"/>
    </source>
</evidence>
<comment type="cofactor">
    <cofactor evidence="6">
        <name>Ca(2+)</name>
        <dbReference type="ChEBI" id="CHEBI:29108"/>
    </cofactor>
    <text evidence="6">Binds 1 Ca(2+) ion per dimer.</text>
</comment>
<evidence type="ECO:0000256" key="4">
    <source>
        <dbReference type="ARBA" id="ARBA00023145"/>
    </source>
</evidence>
<dbReference type="Gene3D" id="2.30.120.10">
    <property type="match status" value="1"/>
</dbReference>
<dbReference type="STRING" id="991.IW20_06315"/>
<dbReference type="InterPro" id="IPR043146">
    <property type="entry name" value="Penicillin_amidase_N_B-knob"/>
</dbReference>
<protein>
    <submittedName>
        <fullName evidence="9">Acylase</fullName>
    </submittedName>
    <submittedName>
        <fullName evidence="8">Penicillin amidase</fullName>
    </submittedName>
</protein>
<dbReference type="Gene3D" id="1.10.1400.10">
    <property type="match status" value="1"/>
</dbReference>
<sequence>MSYYKKTISFTFLFCCLCLTVFSQNLSKKKITKFQKTAQKVTIIRDNWGIPHIYGKTDADAVFGLMYAQCEDDFKRIEMNYIEKLGRLAEIKGQSVLYNDLEIKLLIDVDEAKADYKKAAPWLKKLLNSYAAGINYYLYKHPEVKPLLLTRFEPWFPLLWTDGSIGAISTADLSVGELKAFYSGNNDKVAYLEREKNVQTGSNGFAFAPTKTASGNAILYINPHTTFYFRPEVQVTSEEGLNVYGAVTWGQFFVYQGFNENCGWMHTSSNVDVADMYAEKIVSKNEKLFYEYDNKLIPVIEKEITIKYLENDKLIPKKFKTYYTNNGPIMAKRDGKWISLKSNNRSMNSLVQSWVRTKSKGFEDYKKAMDLKANTSNNTVYADNKGNIGYWHGNYIPIRDKNLNWSKVMDGTTSATQWQGLHDVSETVHLYNPANGWLQNCNSTPYTVAGDNSPKKENYPAYMAPDGENFRGINAVRIFSKGEKYTLDKVIADGYDSKLSIFEILIPALLNHFEKDIKLTDLEYSDLSEPISILKNWDYYANENSVATTLANEWAYKLDPIIQKAYINEGEKDQVENTRNFAKNATDEQLIPQLQATIKELTTKWGTWKVTWGEINRFQRLSGDLNLTYNDTLASLPIGYGPGSWGSLPSYKSSFQKDTKKRYGYNGNSFVCAVEFGTKVKAKSLLAGGNSGDPKSKHFNDQAEMYRKGQFKDVLFYKEDVEKNAERTYHPGQ</sequence>
<feature type="active site" description="Nucleophile" evidence="5">
    <location>
        <position position="202"/>
    </location>
</feature>
<dbReference type="InterPro" id="IPR014395">
    <property type="entry name" value="Pen/GL7ACA/AHL_acylase"/>
</dbReference>
<feature type="signal peptide" evidence="7">
    <location>
        <begin position="1"/>
        <end position="23"/>
    </location>
</feature>
<dbReference type="AlphaFoldDB" id="A0A086AP91"/>
<reference evidence="9 11" key="2">
    <citation type="submission" date="2016-11" db="EMBL/GenBank/DDBJ databases">
        <title>Whole genomes of Flavobacteriaceae.</title>
        <authorList>
            <person name="Stine C."/>
            <person name="Li C."/>
            <person name="Tadesse D."/>
        </authorList>
    </citation>
    <scope>NUCLEOTIDE SEQUENCE [LARGE SCALE GENOMIC DNA]</scope>
    <source>
        <strain evidence="9 11">ATCC 29551</strain>
    </source>
</reference>
<proteinExistence type="inferred from homology"/>
<evidence type="ECO:0000256" key="6">
    <source>
        <dbReference type="PIRSR" id="PIRSR001227-2"/>
    </source>
</evidence>
<dbReference type="eggNOG" id="COG2366">
    <property type="taxonomic scope" value="Bacteria"/>
</dbReference>
<dbReference type="OrthoDB" id="9759796at2"/>
<feature type="chain" id="PRO_5001803126" evidence="7">
    <location>
        <begin position="24"/>
        <end position="733"/>
    </location>
</feature>
<comment type="caution">
    <text evidence="8">The sequence shown here is derived from an EMBL/GenBank/DDBJ whole genome shotgun (WGS) entry which is preliminary data.</text>
</comment>
<evidence type="ECO:0000313" key="11">
    <source>
        <dbReference type="Proteomes" id="UP000198424"/>
    </source>
</evidence>
<feature type="binding site" evidence="6">
    <location>
        <position position="272"/>
    </location>
    <ligand>
        <name>Ca(2+)</name>
        <dbReference type="ChEBI" id="CHEBI:29108"/>
    </ligand>
</feature>
<keyword evidence="4" id="KW-0865">Zymogen</keyword>
<dbReference type="PANTHER" id="PTHR34218:SF3">
    <property type="entry name" value="ACYL-HOMOSERINE LACTONE ACYLASE PVDQ"/>
    <property type="match status" value="1"/>
</dbReference>
<dbReference type="PANTHER" id="PTHR34218">
    <property type="entry name" value="PEPTIDASE S45 PENICILLIN AMIDASE"/>
    <property type="match status" value="1"/>
</dbReference>
<accession>A0A086AP91</accession>
<evidence type="ECO:0000313" key="9">
    <source>
        <dbReference type="EMBL" id="OXA94563.1"/>
    </source>
</evidence>
<keyword evidence="6" id="KW-0479">Metal-binding</keyword>
<comment type="similarity">
    <text evidence="1">Belongs to the peptidase S45 family.</text>
</comment>
<evidence type="ECO:0000256" key="1">
    <source>
        <dbReference type="ARBA" id="ARBA00006586"/>
    </source>
</evidence>
<dbReference type="PIRSF" id="PIRSF001227">
    <property type="entry name" value="Pen_acylase"/>
    <property type="match status" value="1"/>
</dbReference>
<dbReference type="InterPro" id="IPR023343">
    <property type="entry name" value="Penicillin_amidase_dom1"/>
</dbReference>
<organism evidence="8 10">
    <name type="scientific">Flavobacterium hydatis</name>
    <name type="common">Cytophaga aquatilis</name>
    <dbReference type="NCBI Taxonomy" id="991"/>
    <lineage>
        <taxon>Bacteria</taxon>
        <taxon>Pseudomonadati</taxon>
        <taxon>Bacteroidota</taxon>
        <taxon>Flavobacteriia</taxon>
        <taxon>Flavobacteriales</taxon>
        <taxon>Flavobacteriaceae</taxon>
        <taxon>Flavobacterium</taxon>
    </lineage>
</organism>
<dbReference type="InterPro" id="IPR029055">
    <property type="entry name" value="Ntn_hydrolases_N"/>
</dbReference>
<feature type="binding site" evidence="6">
    <location>
        <position position="275"/>
    </location>
    <ligand>
        <name>Ca(2+)</name>
        <dbReference type="ChEBI" id="CHEBI:29108"/>
    </ligand>
</feature>
<gene>
    <name evidence="9" type="ORF">B0A62_10235</name>
    <name evidence="8" type="ORF">IW20_06315</name>
</gene>
<reference evidence="8 10" key="1">
    <citation type="submission" date="2014-07" db="EMBL/GenBank/DDBJ databases">
        <title>Genome of Flavobacterium hydatis DSM 2063.</title>
        <authorList>
            <person name="Pipes S.E."/>
            <person name="Stropko S.J."/>
            <person name="Newman J.D."/>
        </authorList>
    </citation>
    <scope>NUCLEOTIDE SEQUENCE [LARGE SCALE GENOMIC DNA]</scope>
    <source>
        <strain evidence="8 10">DSM 2063</strain>
    </source>
</reference>
<keyword evidence="3" id="KW-0378">Hydrolase</keyword>
<dbReference type="GO" id="GO:0046872">
    <property type="term" value="F:metal ion binding"/>
    <property type="evidence" value="ECO:0007669"/>
    <property type="project" value="UniProtKB-KW"/>
</dbReference>
<evidence type="ECO:0000256" key="2">
    <source>
        <dbReference type="ARBA" id="ARBA00022729"/>
    </source>
</evidence>
<keyword evidence="6" id="KW-0106">Calcium</keyword>
<evidence type="ECO:0000256" key="3">
    <source>
        <dbReference type="ARBA" id="ARBA00022801"/>
    </source>
</evidence>
<dbReference type="Proteomes" id="UP000028712">
    <property type="component" value="Unassembled WGS sequence"/>
</dbReference>
<evidence type="ECO:0000313" key="8">
    <source>
        <dbReference type="EMBL" id="KFF18505.1"/>
    </source>
</evidence>
<dbReference type="EMBL" id="MUGY01000009">
    <property type="protein sequence ID" value="OXA94563.1"/>
    <property type="molecule type" value="Genomic_DNA"/>
</dbReference>
<dbReference type="Proteomes" id="UP000198424">
    <property type="component" value="Unassembled WGS sequence"/>
</dbReference>
<dbReference type="EMBL" id="JPRM01000006">
    <property type="protein sequence ID" value="KFF18505.1"/>
    <property type="molecule type" value="Genomic_DNA"/>
</dbReference>
<dbReference type="GO" id="GO:0017000">
    <property type="term" value="P:antibiotic biosynthetic process"/>
    <property type="evidence" value="ECO:0007669"/>
    <property type="project" value="InterPro"/>
</dbReference>
<name>A0A086AP91_FLAHY</name>